<protein>
    <submittedName>
        <fullName evidence="1">RCG36787</fullName>
    </submittedName>
</protein>
<evidence type="ECO:0000313" key="1">
    <source>
        <dbReference type="EMBL" id="EDL78103.1"/>
    </source>
</evidence>
<name>A6JS04_RAT</name>
<accession>A6JS04</accession>
<evidence type="ECO:0000313" key="2">
    <source>
        <dbReference type="Proteomes" id="UP000234681"/>
    </source>
</evidence>
<proteinExistence type="predicted"/>
<organism evidence="1 2">
    <name type="scientific">Rattus norvegicus</name>
    <name type="common">Rat</name>
    <dbReference type="NCBI Taxonomy" id="10116"/>
    <lineage>
        <taxon>Eukaryota</taxon>
        <taxon>Metazoa</taxon>
        <taxon>Chordata</taxon>
        <taxon>Craniata</taxon>
        <taxon>Vertebrata</taxon>
        <taxon>Euteleostomi</taxon>
        <taxon>Mammalia</taxon>
        <taxon>Eutheria</taxon>
        <taxon>Euarchontoglires</taxon>
        <taxon>Glires</taxon>
        <taxon>Rodentia</taxon>
        <taxon>Myomorpha</taxon>
        <taxon>Muroidea</taxon>
        <taxon>Muridae</taxon>
        <taxon>Murinae</taxon>
        <taxon>Rattus</taxon>
    </lineage>
</organism>
<reference evidence="1 2" key="1">
    <citation type="submission" date="2005-09" db="EMBL/GenBank/DDBJ databases">
        <authorList>
            <person name="Mural R.J."/>
            <person name="Li P.W."/>
            <person name="Adams M.D."/>
            <person name="Amanatides P.G."/>
            <person name="Baden-Tillson H."/>
            <person name="Barnstead M."/>
            <person name="Chin S.H."/>
            <person name="Dew I."/>
            <person name="Evans C.A."/>
            <person name="Ferriera S."/>
            <person name="Flanigan M."/>
            <person name="Fosler C."/>
            <person name="Glodek A."/>
            <person name="Gu Z."/>
            <person name="Holt R.A."/>
            <person name="Jennings D."/>
            <person name="Kraft C.L."/>
            <person name="Lu F."/>
            <person name="Nguyen T."/>
            <person name="Nusskern D.R."/>
            <person name="Pfannkoch C.M."/>
            <person name="Sitter C."/>
            <person name="Sutton G.G."/>
            <person name="Venter J.C."/>
            <person name="Wang Z."/>
            <person name="Woodage T."/>
            <person name="Zheng X.H."/>
            <person name="Zhong F."/>
        </authorList>
    </citation>
    <scope>NUCLEOTIDE SEQUENCE [LARGE SCALE GENOMIC DNA]</scope>
    <source>
        <strain>BN</strain>
        <strain evidence="2">Sprague-Dawley</strain>
    </source>
</reference>
<dbReference type="Proteomes" id="UP000234681">
    <property type="component" value="Chromosome 11"/>
</dbReference>
<gene>
    <name evidence="1" type="ORF">rCG_36787</name>
</gene>
<dbReference type="AlphaFoldDB" id="A6JS04"/>
<dbReference type="EMBL" id="CH473999">
    <property type="protein sequence ID" value="EDL78103.1"/>
    <property type="molecule type" value="Genomic_DNA"/>
</dbReference>
<sequence length="39" mass="4270">MSQDMVTDPVFLSVLHRQHGKLCHSGGLIQDQAAHAGRQ</sequence>